<gene>
    <name evidence="1" type="ORF">GCM10011387_02420</name>
</gene>
<evidence type="ECO:0000313" key="2">
    <source>
        <dbReference type="Proteomes" id="UP000651668"/>
    </source>
</evidence>
<proteinExistence type="predicted"/>
<sequence>MTTVDKLKQRMYIDRKLKNLSKKIRKLLKYFYYTKHHEIHDPHGQTAVVNLSGSLLNKDMGRYAFVICQLLKFSGFQLIVKVDPDFFAGKTPYKRMLSNQGFKLVRSTGLKPDSISFQVQKRKKKVLSLVYGNHASQQAAVYPLPYPLHPRFYQEHLKPSYFDKFQEQQRTTRIIFSGNFDRKLYSKPLLKERFPGTISRVEALDHILSGHASDPRIVRSTTKEDLYRRLELKPAEQQFIISEARTPDEDWLTILSKGDFYLCLPGVRMPWSHNAIEAMAVGTIPILQYDALFYPPLEHLKNCISYRDFASLDEAIQTALTMDEAQVQQMKSEVLDYYNQHLAIDQTINKIQDFAHSAEETMLLGLPFLEKKA</sequence>
<evidence type="ECO:0008006" key="3">
    <source>
        <dbReference type="Google" id="ProtNLM"/>
    </source>
</evidence>
<reference evidence="1" key="2">
    <citation type="submission" date="2020-09" db="EMBL/GenBank/DDBJ databases">
        <authorList>
            <person name="Sun Q."/>
            <person name="Zhou Y."/>
        </authorList>
    </citation>
    <scope>NUCLEOTIDE SEQUENCE</scope>
    <source>
        <strain evidence="1">CGMCC 1.15343</strain>
    </source>
</reference>
<dbReference type="Gene3D" id="3.40.50.2000">
    <property type="entry name" value="Glycogen Phosphorylase B"/>
    <property type="match status" value="1"/>
</dbReference>
<name>A0A916X7U1_9SPHI</name>
<accession>A0A916X7U1</accession>
<dbReference type="EMBL" id="BMIL01000001">
    <property type="protein sequence ID" value="GGC52431.1"/>
    <property type="molecule type" value="Genomic_DNA"/>
</dbReference>
<comment type="caution">
    <text evidence="1">The sequence shown here is derived from an EMBL/GenBank/DDBJ whole genome shotgun (WGS) entry which is preliminary data.</text>
</comment>
<reference evidence="1" key="1">
    <citation type="journal article" date="2014" name="Int. J. Syst. Evol. Microbiol.">
        <title>Complete genome sequence of Corynebacterium casei LMG S-19264T (=DSM 44701T), isolated from a smear-ripened cheese.</title>
        <authorList>
            <consortium name="US DOE Joint Genome Institute (JGI-PGF)"/>
            <person name="Walter F."/>
            <person name="Albersmeier A."/>
            <person name="Kalinowski J."/>
            <person name="Ruckert C."/>
        </authorList>
    </citation>
    <scope>NUCLEOTIDE SEQUENCE</scope>
    <source>
        <strain evidence="1">CGMCC 1.15343</strain>
    </source>
</reference>
<dbReference type="Proteomes" id="UP000651668">
    <property type="component" value="Unassembled WGS sequence"/>
</dbReference>
<protein>
    <recommendedName>
        <fullName evidence="3">Exostosin family protein</fullName>
    </recommendedName>
</protein>
<keyword evidence="2" id="KW-1185">Reference proteome</keyword>
<evidence type="ECO:0000313" key="1">
    <source>
        <dbReference type="EMBL" id="GGC52431.1"/>
    </source>
</evidence>
<organism evidence="1 2">
    <name type="scientific">Pedobacter quisquiliarum</name>
    <dbReference type="NCBI Taxonomy" id="1834438"/>
    <lineage>
        <taxon>Bacteria</taxon>
        <taxon>Pseudomonadati</taxon>
        <taxon>Bacteroidota</taxon>
        <taxon>Sphingobacteriia</taxon>
        <taxon>Sphingobacteriales</taxon>
        <taxon>Sphingobacteriaceae</taxon>
        <taxon>Pedobacter</taxon>
    </lineage>
</organism>
<dbReference type="AlphaFoldDB" id="A0A916X7U1"/>